<protein>
    <submittedName>
        <fullName evidence="1">Uncharacterized protein</fullName>
    </submittedName>
</protein>
<dbReference type="EMBL" id="PZZZ01000012">
    <property type="protein sequence ID" value="PTM88379.1"/>
    <property type="molecule type" value="Genomic_DNA"/>
</dbReference>
<evidence type="ECO:0000313" key="1">
    <source>
        <dbReference type="EMBL" id="PTM88379.1"/>
    </source>
</evidence>
<proteinExistence type="predicted"/>
<keyword evidence="2" id="KW-1185">Reference proteome</keyword>
<dbReference type="Proteomes" id="UP000241247">
    <property type="component" value="Unassembled WGS sequence"/>
</dbReference>
<organism evidence="1 2">
    <name type="scientific">Mycoplana dimorpha</name>
    <dbReference type="NCBI Taxonomy" id="28320"/>
    <lineage>
        <taxon>Bacteria</taxon>
        <taxon>Pseudomonadati</taxon>
        <taxon>Pseudomonadota</taxon>
        <taxon>Alphaproteobacteria</taxon>
        <taxon>Hyphomicrobiales</taxon>
        <taxon>Rhizobiaceae</taxon>
        <taxon>Mycoplana</taxon>
    </lineage>
</organism>
<name>A0A2T5ANT6_MYCDI</name>
<evidence type="ECO:0000313" key="2">
    <source>
        <dbReference type="Proteomes" id="UP000241247"/>
    </source>
</evidence>
<gene>
    <name evidence="1" type="ORF">C7449_11211</name>
</gene>
<sequence length="37" mass="4136">MRNYVSYRSRIGGFGVRELKLLAKAVAKEVGLKIGRV</sequence>
<dbReference type="AlphaFoldDB" id="A0A2T5ANT6"/>
<accession>A0A2T5ANT6</accession>
<comment type="caution">
    <text evidence="1">The sequence shown here is derived from an EMBL/GenBank/DDBJ whole genome shotgun (WGS) entry which is preliminary data.</text>
</comment>
<reference evidence="1 2" key="1">
    <citation type="submission" date="2018-04" db="EMBL/GenBank/DDBJ databases">
        <title>Genomic Encyclopedia of Type Strains, Phase IV (KMG-IV): sequencing the most valuable type-strain genomes for metagenomic binning, comparative biology and taxonomic classification.</title>
        <authorList>
            <person name="Goeker M."/>
        </authorList>
    </citation>
    <scope>NUCLEOTIDE SEQUENCE [LARGE SCALE GENOMIC DNA]</scope>
    <source>
        <strain evidence="1 2">DSM 7138</strain>
    </source>
</reference>